<evidence type="ECO:0000256" key="8">
    <source>
        <dbReference type="RuleBase" id="RU000416"/>
    </source>
</evidence>
<keyword evidence="10" id="KW-1185">Reference proteome</keyword>
<dbReference type="AlphaFoldDB" id="A0A4Q2U140"/>
<dbReference type="PANTHER" id="PTHR46098">
    <property type="entry name" value="TRNA (CYTOSINE(38)-C(5))-METHYLTRANSFERASE"/>
    <property type="match status" value="1"/>
</dbReference>
<dbReference type="NCBIfam" id="TIGR00675">
    <property type="entry name" value="dcm"/>
    <property type="match status" value="1"/>
</dbReference>
<dbReference type="PRINTS" id="PR00105">
    <property type="entry name" value="C5METTRFRASE"/>
</dbReference>
<dbReference type="GO" id="GO:0003886">
    <property type="term" value="F:DNA (cytosine-5-)-methyltransferase activity"/>
    <property type="evidence" value="ECO:0007669"/>
    <property type="project" value="UniProtKB-EC"/>
</dbReference>
<keyword evidence="4 7" id="KW-0949">S-adenosyl-L-methionine</keyword>
<dbReference type="EC" id="2.1.1.37" evidence="1"/>
<evidence type="ECO:0000256" key="3">
    <source>
        <dbReference type="ARBA" id="ARBA00022679"/>
    </source>
</evidence>
<evidence type="ECO:0000256" key="4">
    <source>
        <dbReference type="ARBA" id="ARBA00022691"/>
    </source>
</evidence>
<evidence type="ECO:0000313" key="10">
    <source>
        <dbReference type="Proteomes" id="UP000290759"/>
    </source>
</evidence>
<dbReference type="SUPFAM" id="SSF53335">
    <property type="entry name" value="S-adenosyl-L-methionine-dependent methyltransferases"/>
    <property type="match status" value="1"/>
</dbReference>
<evidence type="ECO:0000256" key="7">
    <source>
        <dbReference type="PROSITE-ProRule" id="PRU01016"/>
    </source>
</evidence>
<comment type="similarity">
    <text evidence="7 8">Belongs to the class I-like SAM-binding methyltransferase superfamily. C5-methyltransferase family.</text>
</comment>
<evidence type="ECO:0000256" key="5">
    <source>
        <dbReference type="ARBA" id="ARBA00022747"/>
    </source>
</evidence>
<protein>
    <recommendedName>
        <fullName evidence="1">DNA (cytosine-5-)-methyltransferase</fullName>
        <ecNumber evidence="1">2.1.1.37</ecNumber>
    </recommendedName>
</protein>
<dbReference type="Pfam" id="PF00145">
    <property type="entry name" value="DNA_methylase"/>
    <property type="match status" value="1"/>
</dbReference>
<name>A0A4Q2U140_9HYPH</name>
<evidence type="ECO:0000256" key="6">
    <source>
        <dbReference type="ARBA" id="ARBA00047422"/>
    </source>
</evidence>
<dbReference type="RefSeq" id="WP_129228752.1">
    <property type="nucleotide sequence ID" value="NZ_QYBB01000031.1"/>
</dbReference>
<gene>
    <name evidence="9" type="ORF">D3273_20460</name>
</gene>
<comment type="caution">
    <text evidence="9">The sequence shown here is derived from an EMBL/GenBank/DDBJ whole genome shotgun (WGS) entry which is preliminary data.</text>
</comment>
<evidence type="ECO:0000256" key="1">
    <source>
        <dbReference type="ARBA" id="ARBA00011975"/>
    </source>
</evidence>
<dbReference type="InterPro" id="IPR050750">
    <property type="entry name" value="C5-MTase"/>
</dbReference>
<dbReference type="Proteomes" id="UP000290759">
    <property type="component" value="Unassembled WGS sequence"/>
</dbReference>
<keyword evidence="3 7" id="KW-0808">Transferase</keyword>
<dbReference type="PANTHER" id="PTHR46098:SF1">
    <property type="entry name" value="TRNA (CYTOSINE(38)-C(5))-METHYLTRANSFERASE"/>
    <property type="match status" value="1"/>
</dbReference>
<dbReference type="GO" id="GO:0009307">
    <property type="term" value="P:DNA restriction-modification system"/>
    <property type="evidence" value="ECO:0007669"/>
    <property type="project" value="UniProtKB-KW"/>
</dbReference>
<proteinExistence type="inferred from homology"/>
<reference evidence="9 10" key="2">
    <citation type="submission" date="2019-02" db="EMBL/GenBank/DDBJ databases">
        <title>'Lichenibacterium ramalinii' gen. nov. sp. nov., 'Lichenibacterium minor' gen. nov. sp. nov.</title>
        <authorList>
            <person name="Pankratov T."/>
        </authorList>
    </citation>
    <scope>NUCLEOTIDE SEQUENCE [LARGE SCALE GENOMIC DNA]</scope>
    <source>
        <strain evidence="9 10">RmlP026</strain>
    </source>
</reference>
<keyword evidence="5" id="KW-0680">Restriction system</keyword>
<evidence type="ECO:0000256" key="2">
    <source>
        <dbReference type="ARBA" id="ARBA00022603"/>
    </source>
</evidence>
<reference evidence="9 10" key="1">
    <citation type="submission" date="2018-12" db="EMBL/GenBank/DDBJ databases">
        <authorList>
            <person name="Grouzdev D.S."/>
            <person name="Krutkina M.S."/>
        </authorList>
    </citation>
    <scope>NUCLEOTIDE SEQUENCE [LARGE SCALE GENOMIC DNA]</scope>
    <source>
        <strain evidence="9 10">RmlP026</strain>
    </source>
</reference>
<dbReference type="InterPro" id="IPR029063">
    <property type="entry name" value="SAM-dependent_MTases_sf"/>
</dbReference>
<dbReference type="GO" id="GO:0032259">
    <property type="term" value="P:methylation"/>
    <property type="evidence" value="ECO:0007669"/>
    <property type="project" value="UniProtKB-KW"/>
</dbReference>
<dbReference type="OrthoDB" id="9813719at2"/>
<accession>A0A4Q2U140</accession>
<comment type="catalytic activity">
    <reaction evidence="6">
        <text>a 2'-deoxycytidine in DNA + S-adenosyl-L-methionine = a 5-methyl-2'-deoxycytidine in DNA + S-adenosyl-L-homocysteine + H(+)</text>
        <dbReference type="Rhea" id="RHEA:13681"/>
        <dbReference type="Rhea" id="RHEA-COMP:11369"/>
        <dbReference type="Rhea" id="RHEA-COMP:11370"/>
        <dbReference type="ChEBI" id="CHEBI:15378"/>
        <dbReference type="ChEBI" id="CHEBI:57856"/>
        <dbReference type="ChEBI" id="CHEBI:59789"/>
        <dbReference type="ChEBI" id="CHEBI:85452"/>
        <dbReference type="ChEBI" id="CHEBI:85454"/>
        <dbReference type="EC" id="2.1.1.37"/>
    </reaction>
</comment>
<feature type="active site" evidence="7">
    <location>
        <position position="78"/>
    </location>
</feature>
<dbReference type="PROSITE" id="PS51679">
    <property type="entry name" value="SAM_MT_C5"/>
    <property type="match status" value="1"/>
</dbReference>
<keyword evidence="2 7" id="KW-0489">Methyltransferase</keyword>
<dbReference type="EMBL" id="QYBB01000031">
    <property type="protein sequence ID" value="RYC30159.1"/>
    <property type="molecule type" value="Genomic_DNA"/>
</dbReference>
<sequence>MSVPVKATYYEFFAGGGMARAGLEGTWECLFANDVDRMKADVYLRNWGSKEFIAGDIAAVTIDQLPGRADLVWASFPCQDTSVAGVGRGLGQQAALLRTRSGAFWSMMDIVRRLDADDRAPRVLVLENVLGLLTVNGGSDFVATIKSLSENNYRSGAVVVDASLFLPQSRPRVFIIAVRKEDDAYEGVSSRNPILPWHPDPIQRARKHLSAANIEDWIWWDLGTAPQRQIALSQIIGRERDEIKWHSADETARLMALMSAINLDRLNDAGHRGGTAIGSLYLRMRPAGGRNEQRAEVSFNETFGCLRTPRGGGSRPRIVVVEGKTIKSRQIVAREAAELMGLPAQYMLPPIYDHAFKVIGDGLAVPVVKFLRDRLLRHLVVGGQIMTEAA</sequence>
<dbReference type="Gene3D" id="3.40.50.150">
    <property type="entry name" value="Vaccinia Virus protein VP39"/>
    <property type="match status" value="1"/>
</dbReference>
<organism evidence="9 10">
    <name type="scientific">Lichenibacterium minor</name>
    <dbReference type="NCBI Taxonomy" id="2316528"/>
    <lineage>
        <taxon>Bacteria</taxon>
        <taxon>Pseudomonadati</taxon>
        <taxon>Pseudomonadota</taxon>
        <taxon>Alphaproteobacteria</taxon>
        <taxon>Hyphomicrobiales</taxon>
        <taxon>Lichenihabitantaceae</taxon>
        <taxon>Lichenibacterium</taxon>
    </lineage>
</organism>
<evidence type="ECO:0000313" key="9">
    <source>
        <dbReference type="EMBL" id="RYC30159.1"/>
    </source>
</evidence>
<dbReference type="InterPro" id="IPR001525">
    <property type="entry name" value="C5_MeTfrase"/>
</dbReference>